<dbReference type="RefSeq" id="WP_085009223.1">
    <property type="nucleotide sequence ID" value="NZ_NAAD01000002.1"/>
</dbReference>
<feature type="domain" description="Carrier" evidence="4">
    <location>
        <begin position="11"/>
        <end position="91"/>
    </location>
</feature>
<evidence type="ECO:0000313" key="5">
    <source>
        <dbReference type="EMBL" id="ORJ62983.1"/>
    </source>
</evidence>
<dbReference type="GO" id="GO:0016874">
    <property type="term" value="F:ligase activity"/>
    <property type="evidence" value="ECO:0007669"/>
    <property type="project" value="UniProtKB-KW"/>
</dbReference>
<dbReference type="CDD" id="cd07989">
    <property type="entry name" value="LPLAT_AGPAT-like"/>
    <property type="match status" value="1"/>
</dbReference>
<dbReference type="InterPro" id="IPR045851">
    <property type="entry name" value="AMP-bd_C_sf"/>
</dbReference>
<protein>
    <submittedName>
        <fullName evidence="5">Acyl-phosphate glycerol 3-phosphate acyltransferase</fullName>
    </submittedName>
</protein>
<evidence type="ECO:0000256" key="1">
    <source>
        <dbReference type="ARBA" id="ARBA00006432"/>
    </source>
</evidence>
<dbReference type="Pfam" id="PF00550">
    <property type="entry name" value="PP-binding"/>
    <property type="match status" value="1"/>
</dbReference>
<dbReference type="CDD" id="cd05931">
    <property type="entry name" value="FAAL"/>
    <property type="match status" value="1"/>
</dbReference>
<comment type="similarity">
    <text evidence="1">Belongs to the ATP-dependent AMP-binding enzyme family.</text>
</comment>
<dbReference type="GO" id="GO:0070566">
    <property type="term" value="F:adenylyltransferase activity"/>
    <property type="evidence" value="ECO:0007669"/>
    <property type="project" value="TreeGrafter"/>
</dbReference>
<dbReference type="EMBL" id="NAAD01000002">
    <property type="protein sequence ID" value="ORJ62983.1"/>
    <property type="molecule type" value="Genomic_DNA"/>
</dbReference>
<dbReference type="STRING" id="1969733.B5V00_02725"/>
<dbReference type="Proteomes" id="UP000193136">
    <property type="component" value="Unassembled WGS sequence"/>
</dbReference>
<feature type="transmembrane region" description="Helical" evidence="3">
    <location>
        <begin position="710"/>
        <end position="732"/>
    </location>
</feature>
<dbReference type="InterPro" id="IPR002123">
    <property type="entry name" value="Plipid/glycerol_acylTrfase"/>
</dbReference>
<dbReference type="PANTHER" id="PTHR22754:SF32">
    <property type="entry name" value="DISCO-INTERACTING PROTEIN 2"/>
    <property type="match status" value="1"/>
</dbReference>
<evidence type="ECO:0000256" key="2">
    <source>
        <dbReference type="ARBA" id="ARBA00022598"/>
    </source>
</evidence>
<dbReference type="PROSITE" id="PS00455">
    <property type="entry name" value="AMP_BINDING"/>
    <property type="match status" value="1"/>
</dbReference>
<dbReference type="SUPFAM" id="SSF47336">
    <property type="entry name" value="ACP-like"/>
    <property type="match status" value="1"/>
</dbReference>
<dbReference type="AlphaFoldDB" id="A0A1X0YD29"/>
<dbReference type="InterPro" id="IPR040097">
    <property type="entry name" value="FAAL/FAAC"/>
</dbReference>
<keyword evidence="3" id="KW-0812">Transmembrane</keyword>
<accession>A0A1X0YD29</accession>
<keyword evidence="5" id="KW-0012">Acyltransferase</keyword>
<keyword evidence="3" id="KW-1133">Transmembrane helix</keyword>
<dbReference type="InterPro" id="IPR042099">
    <property type="entry name" value="ANL_N_sf"/>
</dbReference>
<dbReference type="InterPro" id="IPR036736">
    <property type="entry name" value="ACP-like_sf"/>
</dbReference>
<name>A0A1X0YD29_9BACT</name>
<comment type="caution">
    <text evidence="5">The sequence shown here is derived from an EMBL/GenBank/DDBJ whole genome shotgun (WGS) entry which is preliminary data.</text>
</comment>
<keyword evidence="5" id="KW-0808">Transferase</keyword>
<dbReference type="GO" id="GO:0016746">
    <property type="term" value="F:acyltransferase activity"/>
    <property type="evidence" value="ECO:0007669"/>
    <property type="project" value="UniProtKB-KW"/>
</dbReference>
<dbReference type="InterPro" id="IPR000873">
    <property type="entry name" value="AMP-dep_synth/lig_dom"/>
</dbReference>
<dbReference type="OrthoDB" id="9797708at2"/>
<dbReference type="Gene3D" id="3.40.50.12780">
    <property type="entry name" value="N-terminal domain of ligase-like"/>
    <property type="match status" value="1"/>
</dbReference>
<dbReference type="Gene3D" id="1.10.1200.10">
    <property type="entry name" value="ACP-like"/>
    <property type="match status" value="1"/>
</dbReference>
<dbReference type="GO" id="GO:0005886">
    <property type="term" value="C:plasma membrane"/>
    <property type="evidence" value="ECO:0007669"/>
    <property type="project" value="TreeGrafter"/>
</dbReference>
<dbReference type="SUPFAM" id="SSF69593">
    <property type="entry name" value="Glycerol-3-phosphate (1)-acyltransferase"/>
    <property type="match status" value="1"/>
</dbReference>
<gene>
    <name evidence="5" type="ORF">B5V00_02725</name>
</gene>
<proteinExistence type="inferred from homology"/>
<dbReference type="SMART" id="SM00563">
    <property type="entry name" value="PlsC"/>
    <property type="match status" value="1"/>
</dbReference>
<evidence type="ECO:0000256" key="3">
    <source>
        <dbReference type="SAM" id="Phobius"/>
    </source>
</evidence>
<dbReference type="InterPro" id="IPR020845">
    <property type="entry name" value="AMP-binding_CS"/>
</dbReference>
<dbReference type="GO" id="GO:0006633">
    <property type="term" value="P:fatty acid biosynthetic process"/>
    <property type="evidence" value="ECO:0007669"/>
    <property type="project" value="TreeGrafter"/>
</dbReference>
<sequence>MNNNRCQRTGRTAEDLLDVLRRLREELHPGRQPTPTVTLDSSLDQDLGFDSLGRMELIQRLERHFGIALAETTFADAETARDLLRVVLTADTARTLGAPERVRGLVAGAAEAAPHSARTLPEVLNWHLDHQPDRPHIHFYTDEGDAEILSYRQLHAGAARVAAGLQKHGLMPGSTVSIMLPSEANYFFAFWGTLLAGGVPVPIYPPARKAQMEEHLRRQVVILENCRATHLVTMPEARTFGRLLKASLPGLQTLLTVDELSSAATNDYAAPALQETDTAFLQYTSGSTGNPKGVILTHANLLANIRAMGRAVEVDDTDVVVSWLPLYHDMGLIGCWLSCLYHAAQLVLLSPLDFLNRPVRWLHAIHRHRGTLSAAPNFAYEICLTRLSDDELAGLDLSSWRCAFNGAEAVSANSVERFVERFAAYGFRREALMPVYGMAENSVGLAFPEYGRGPLIDSIDREFFIRSGKAVPLEDNGRERLRIVACGRPLPEHEIRVVDRSGHELPERQEGHIQFRGPSACSGYFHNPAATAELFDGDWLNSGDLGYISHGDIYISGRSKDMIIIAGRNIYPTELEEAIAELEGIRKGNVAVFGSTDRHSGTERLVVLAETRATDPQILAQLRSAINELSLRLVGTPPHDLLLAAPQTVPKTSSGKIRRTAARELYEQGHLGQRHKPWLQYLRLTMMGLRGQLRRGRRWLAGCGFAGRSWGLYYLLLPSVYLAVMLLPRISWRWAWMRLSLRLLCRGCGIPLRVTGLGNLPKGPCVLVANHSSYLDGYALIAALPIRFGFVAKQELADSALLRVPLQRIGTEFVDRIDKQKGIEQARHLGRRSREGCSLMFFPEGTFTRIPGLREFHMGAFVAAAEAGLPVVPIAIRGTRSILRGDDKFPHQGSISIRIGRPLDSARLLDDADEQTVWSRAIKLRDCCRDDILRHCGEPDLARK</sequence>
<evidence type="ECO:0000259" key="4">
    <source>
        <dbReference type="PROSITE" id="PS50075"/>
    </source>
</evidence>
<dbReference type="Gene3D" id="3.30.300.30">
    <property type="match status" value="1"/>
</dbReference>
<dbReference type="FunFam" id="3.40.50.12780:FF:000013">
    <property type="entry name" value="Long-chain-fatty-acid--AMP ligase FadD32"/>
    <property type="match status" value="1"/>
</dbReference>
<keyword evidence="6" id="KW-1185">Reference proteome</keyword>
<reference evidence="5 6" key="1">
    <citation type="submission" date="2017-03" db="EMBL/GenBank/DDBJ databases">
        <title>Genome sequence of Geothermobacter sp. EPR-M, Deep-Sea Iron Reducer.</title>
        <authorList>
            <person name="Tully B."/>
            <person name="Savalia P."/>
            <person name="Abuyen K."/>
            <person name="Baughan C."/>
            <person name="Romero E."/>
            <person name="Ronkowski C."/>
            <person name="Torres B."/>
            <person name="Tremblay J."/>
            <person name="Trujillo A."/>
            <person name="Tyler M."/>
            <person name="Perez-Rodriguez I."/>
            <person name="Amend J."/>
        </authorList>
    </citation>
    <scope>NUCLEOTIDE SEQUENCE [LARGE SCALE GENOMIC DNA]</scope>
    <source>
        <strain evidence="5 6">EPR-M</strain>
    </source>
</reference>
<dbReference type="PROSITE" id="PS50075">
    <property type="entry name" value="CARRIER"/>
    <property type="match status" value="1"/>
</dbReference>
<evidence type="ECO:0000313" key="6">
    <source>
        <dbReference type="Proteomes" id="UP000193136"/>
    </source>
</evidence>
<organism evidence="5 6">
    <name type="scientific">Geothermobacter hydrogeniphilus</name>
    <dbReference type="NCBI Taxonomy" id="1969733"/>
    <lineage>
        <taxon>Bacteria</taxon>
        <taxon>Pseudomonadati</taxon>
        <taxon>Thermodesulfobacteriota</taxon>
        <taxon>Desulfuromonadia</taxon>
        <taxon>Desulfuromonadales</taxon>
        <taxon>Geothermobacteraceae</taxon>
        <taxon>Geothermobacter</taxon>
    </lineage>
</organism>
<dbReference type="PANTHER" id="PTHR22754">
    <property type="entry name" value="DISCO-INTERACTING PROTEIN 2 DIP2 -RELATED"/>
    <property type="match status" value="1"/>
</dbReference>
<keyword evidence="2" id="KW-0436">Ligase</keyword>
<keyword evidence="3" id="KW-0472">Membrane</keyword>
<dbReference type="Pfam" id="PF01553">
    <property type="entry name" value="Acyltransferase"/>
    <property type="match status" value="1"/>
</dbReference>
<dbReference type="GO" id="GO:0071766">
    <property type="term" value="P:Actinobacterium-type cell wall biogenesis"/>
    <property type="evidence" value="ECO:0007669"/>
    <property type="project" value="UniProtKB-ARBA"/>
</dbReference>
<dbReference type="Pfam" id="PF00501">
    <property type="entry name" value="AMP-binding"/>
    <property type="match status" value="1"/>
</dbReference>
<dbReference type="InterPro" id="IPR009081">
    <property type="entry name" value="PP-bd_ACP"/>
</dbReference>
<dbReference type="SUPFAM" id="SSF56801">
    <property type="entry name" value="Acetyl-CoA synthetase-like"/>
    <property type="match status" value="1"/>
</dbReference>